<dbReference type="EMBL" id="BDIP01000973">
    <property type="protein sequence ID" value="GIQ83243.1"/>
    <property type="molecule type" value="Genomic_DNA"/>
</dbReference>
<dbReference type="EMBL" id="BDIP01001901">
    <property type="protein sequence ID" value="GIQ85359.1"/>
    <property type="molecule type" value="Genomic_DNA"/>
</dbReference>
<protein>
    <submittedName>
        <fullName evidence="3">Uncharacterized protein</fullName>
    </submittedName>
</protein>
<sequence length="565" mass="60313">MRKHPKHGAHSTHKEPKAKRRPSGQREERSESQSISPLQEKVNSFFQPKSRPVTPTPSGARPTPVHGGEEVIDIDDSALVECASPIPSVPNVVETPIDTGTEAVPVTTGVVLPSLDTNQVQEDAQATSIVEYCAVQSASEIVTDADVPMISKTVTDSGAHTGGDTPSAPPGVTRPRDIHEAQGQGVGAPSVPPAPQPDVLPIPTFPPPPPVAVPTQPVLSSNPTPQEVVSVLGHTHLAELGTEWLRLESHNPVCKVIVLAPLRSKTCVCLPVPPLDSDAQGAGGGTAMSPRSAWMGTGSASPLPIMPHGSSTMARGISKGRVKGVEMGINSRGGASPTMSPSPCVSFSPSPCMSPAPMYQDASASLLGTVSPAVQAVYAAVDRAESADAARCTLPPIGGGTPTEQEVESLLWMLVPVDTVLAIREFEEEWFEAAGGDDPSEAIHSLTGILHDRYKMGTAALRRKDYLASFGILLSTTVVGIGCNRFWQRTEDVEEVSGLIKKIMSQWIVFLKKGVLDEELALREEDIEMLYRYLSEVRYILTQQTSFTSDPDREVWARCRWPVNT</sequence>
<proteinExistence type="predicted"/>
<evidence type="ECO:0000313" key="4">
    <source>
        <dbReference type="EMBL" id="GIQ83943.1"/>
    </source>
</evidence>
<reference evidence="3" key="1">
    <citation type="submission" date="2016-10" db="EMBL/GenBank/DDBJ databases">
        <authorList>
            <person name="Tanifuji G."/>
            <person name="Kume K."/>
            <person name="Nakayama T."/>
            <person name="Takabayashi S."/>
            <person name="Hashimoto T."/>
        </authorList>
    </citation>
    <scope>NUCLEOTIDE SEQUENCE</scope>
    <source>
        <strain evidence="3">NY0173</strain>
    </source>
</reference>
<evidence type="ECO:0000313" key="3">
    <source>
        <dbReference type="EMBL" id="GIQ83243.1"/>
    </source>
</evidence>
<feature type="compositionally biased region" description="Basic residues" evidence="1">
    <location>
        <begin position="1"/>
        <end position="23"/>
    </location>
</feature>
<name>A0A9K3CVU8_9EUKA</name>
<gene>
    <name evidence="2" type="ORF">KIPB_003733</name>
    <name evidence="3" type="ORF">KIPB_004534</name>
    <name evidence="4" type="ORF">KIPB_005350</name>
    <name evidence="5" type="ORF">KIPB_007009</name>
</gene>
<evidence type="ECO:0000313" key="6">
    <source>
        <dbReference type="Proteomes" id="UP000265618"/>
    </source>
</evidence>
<dbReference type="AlphaFoldDB" id="A0A9K3CVU8"/>
<feature type="region of interest" description="Disordered" evidence="1">
    <location>
        <begin position="1"/>
        <end position="68"/>
    </location>
</feature>
<dbReference type="EMBL" id="BDIP01001242">
    <property type="protein sequence ID" value="GIQ83943.1"/>
    <property type="molecule type" value="Genomic_DNA"/>
</dbReference>
<feature type="compositionally biased region" description="Pro residues" evidence="1">
    <location>
        <begin position="190"/>
        <end position="212"/>
    </location>
</feature>
<evidence type="ECO:0000313" key="5">
    <source>
        <dbReference type="EMBL" id="GIQ85359.1"/>
    </source>
</evidence>
<organism evidence="3 6">
    <name type="scientific">Kipferlia bialata</name>
    <dbReference type="NCBI Taxonomy" id="797122"/>
    <lineage>
        <taxon>Eukaryota</taxon>
        <taxon>Metamonada</taxon>
        <taxon>Carpediemonas-like organisms</taxon>
        <taxon>Kipferlia</taxon>
    </lineage>
</organism>
<dbReference type="Proteomes" id="UP000265618">
    <property type="component" value="Unassembled WGS sequence"/>
</dbReference>
<comment type="caution">
    <text evidence="3">The sequence shown here is derived from an EMBL/GenBank/DDBJ whole genome shotgun (WGS) entry which is preliminary data.</text>
</comment>
<reference evidence="3 6" key="2">
    <citation type="journal article" date="2018" name="PLoS ONE">
        <title>The draft genome of Kipferlia bialata reveals reductive genome evolution in fornicate parasites.</title>
        <authorList>
            <person name="Tanifuji G."/>
            <person name="Takabayashi S."/>
            <person name="Kume K."/>
            <person name="Takagi M."/>
            <person name="Nakayama T."/>
            <person name="Kamikawa R."/>
            <person name="Inagaki Y."/>
            <person name="Hashimoto T."/>
        </authorList>
    </citation>
    <scope>NUCLEOTIDE SEQUENCE [LARGE SCALE GENOMIC DNA]</scope>
    <source>
        <strain evidence="3">NY0173</strain>
    </source>
</reference>
<feature type="region of interest" description="Disordered" evidence="1">
    <location>
        <begin position="153"/>
        <end position="225"/>
    </location>
</feature>
<dbReference type="EMBL" id="BDIP01000741">
    <property type="protein sequence ID" value="GIQ82571.1"/>
    <property type="molecule type" value="Genomic_DNA"/>
</dbReference>
<evidence type="ECO:0000313" key="2">
    <source>
        <dbReference type="EMBL" id="GIQ82571.1"/>
    </source>
</evidence>
<accession>A0A9K3CVU8</accession>
<keyword evidence="6" id="KW-1185">Reference proteome</keyword>
<evidence type="ECO:0000256" key="1">
    <source>
        <dbReference type="SAM" id="MobiDB-lite"/>
    </source>
</evidence>